<dbReference type="InterPro" id="IPR025997">
    <property type="entry name" value="SBP_2_dom"/>
</dbReference>
<dbReference type="PANTHER" id="PTHR30036:SF1">
    <property type="entry name" value="D-XYLOSE-BINDING PERIPLASMIC PROTEIN"/>
    <property type="match status" value="1"/>
</dbReference>
<organism evidence="4 5">
    <name type="scientific">Streptomyces himalayensis subsp. himalayensis</name>
    <dbReference type="NCBI Taxonomy" id="2756131"/>
    <lineage>
        <taxon>Bacteria</taxon>
        <taxon>Bacillati</taxon>
        <taxon>Actinomycetota</taxon>
        <taxon>Actinomycetes</taxon>
        <taxon>Kitasatosporales</taxon>
        <taxon>Streptomycetaceae</taxon>
        <taxon>Streptomyces</taxon>
        <taxon>Streptomyces himalayensis</taxon>
    </lineage>
</organism>
<dbReference type="InterPro" id="IPR050555">
    <property type="entry name" value="Bact_Solute-Bind_Prot2"/>
</dbReference>
<dbReference type="AlphaFoldDB" id="A0A7W0I831"/>
<name>A0A7W0I831_9ACTN</name>
<dbReference type="Gene3D" id="3.40.50.2300">
    <property type="match status" value="2"/>
</dbReference>
<sequence length="368" mass="38694">MHARLWGAVRVVAAVSLAVGLGACGQSDESGGSGENASGKQLKIGLLLPGYGGATRWAQFDKPLVEAKIKDLCGDCTVAYADAGLNAARQQQQAEAMIIKGVDVLILASVNSETIRSTINKAHEADIPVVAYDHLAEGPISAYVGFDARRIGELQGEALLKALGDRAHDSQIVMMNGDPINPDAREFKMGALSVLEGKVKIGKAYDTPGWEIETAHGNMTDAVADLGADRVDGVYAANDWLASGVISALKAAHIKPLPPVVGQDAILSALQRIVSGEQYMTVYKPYKLQAGAAVEMALALGRGEGLDRIAKDTVSSPTTEDIPAVVLTPVAVTRHNIKDTVVKDGLYTIDQICTPEVKRACDEAGLTS</sequence>
<dbReference type="GO" id="GO:0030246">
    <property type="term" value="F:carbohydrate binding"/>
    <property type="evidence" value="ECO:0007669"/>
    <property type="project" value="TreeGrafter"/>
</dbReference>
<dbReference type="GO" id="GO:0030288">
    <property type="term" value="C:outer membrane-bounded periplasmic space"/>
    <property type="evidence" value="ECO:0007669"/>
    <property type="project" value="TreeGrafter"/>
</dbReference>
<feature type="domain" description="Periplasmic binding protein" evidence="3">
    <location>
        <begin position="45"/>
        <end position="304"/>
    </location>
</feature>
<evidence type="ECO:0000256" key="1">
    <source>
        <dbReference type="ARBA" id="ARBA00004196"/>
    </source>
</evidence>
<evidence type="ECO:0000313" key="5">
    <source>
        <dbReference type="Proteomes" id="UP000545761"/>
    </source>
</evidence>
<gene>
    <name evidence="4" type="ORF">H1D24_08230</name>
</gene>
<evidence type="ECO:0000259" key="3">
    <source>
        <dbReference type="Pfam" id="PF13407"/>
    </source>
</evidence>
<dbReference type="PANTHER" id="PTHR30036">
    <property type="entry name" value="D-XYLOSE-BINDING PERIPLASMIC PROTEIN"/>
    <property type="match status" value="1"/>
</dbReference>
<evidence type="ECO:0000256" key="2">
    <source>
        <dbReference type="ARBA" id="ARBA00022729"/>
    </source>
</evidence>
<dbReference type="PROSITE" id="PS51257">
    <property type="entry name" value="PROKAR_LIPOPROTEIN"/>
    <property type="match status" value="1"/>
</dbReference>
<comment type="caution">
    <text evidence="4">The sequence shown here is derived from an EMBL/GenBank/DDBJ whole genome shotgun (WGS) entry which is preliminary data.</text>
</comment>
<dbReference type="Proteomes" id="UP000545761">
    <property type="component" value="Unassembled WGS sequence"/>
</dbReference>
<dbReference type="RefSeq" id="WP_181656714.1">
    <property type="nucleotide sequence ID" value="NZ_JACEHE010000003.1"/>
</dbReference>
<protein>
    <submittedName>
        <fullName evidence="4">Substrate-binding domain-containing protein</fullName>
    </submittedName>
</protein>
<reference evidence="4 5" key="1">
    <citation type="submission" date="2020-07" db="EMBL/GenBank/DDBJ databases">
        <title>Streptomyces isolated from Indian soil.</title>
        <authorList>
            <person name="Mandal S."/>
            <person name="Maiti P.K."/>
        </authorList>
    </citation>
    <scope>NUCLEOTIDE SEQUENCE [LARGE SCALE GENOMIC DNA]</scope>
    <source>
        <strain evidence="4 5">PSKA28</strain>
    </source>
</reference>
<dbReference type="SUPFAM" id="SSF53822">
    <property type="entry name" value="Periplasmic binding protein-like I"/>
    <property type="match status" value="1"/>
</dbReference>
<keyword evidence="2" id="KW-0732">Signal</keyword>
<accession>A0A7W0I831</accession>
<proteinExistence type="predicted"/>
<dbReference type="InterPro" id="IPR028082">
    <property type="entry name" value="Peripla_BP_I"/>
</dbReference>
<comment type="subcellular location">
    <subcellularLocation>
        <location evidence="1">Cell envelope</location>
    </subcellularLocation>
</comment>
<dbReference type="Pfam" id="PF13407">
    <property type="entry name" value="Peripla_BP_4"/>
    <property type="match status" value="1"/>
</dbReference>
<evidence type="ECO:0000313" key="4">
    <source>
        <dbReference type="EMBL" id="MBA2945798.1"/>
    </source>
</evidence>
<dbReference type="EMBL" id="JACEHE010000003">
    <property type="protein sequence ID" value="MBA2945798.1"/>
    <property type="molecule type" value="Genomic_DNA"/>
</dbReference>